<evidence type="ECO:0000313" key="3">
    <source>
        <dbReference type="Proteomes" id="UP000664859"/>
    </source>
</evidence>
<dbReference type="EMBL" id="JAFCMP010000112">
    <property type="protein sequence ID" value="KAG5186347.1"/>
    <property type="molecule type" value="Genomic_DNA"/>
</dbReference>
<sequence length="773" mass="88034">MPALTDECVAKRKADDAMWEKVADEMIIKEMSDIFKRTPAHRDPDRKRRCRRIEVSDAIIAKQMQCVKGKPEHVTVYIQQPMSGTPLIVQGLYPVANDSAETISATERDMRKTLDRNHVTAVSWNDFCVLSSTTTNKIIDQDVVATWATDPEIVADYYRRLAIQLDAVDADTAPCVFIAGNTCQAAHETAIELGLVKRITELSPLGVTVCEIDSKCFVALESRPHPSWHLMKANAPFARAIFLETMEMLNGMVRCCATGDISSDTMHQSIVTALAIDPEELQRRAEGRSFLTQLLYGNPSGRFPTKHVHLRNVKAHLPEVQAFLLKWQSRGMKQLWAILLKGGDLYLDLPSHDQVLDTWYKRLDDSFSAFICGSVASRLLDDAFMARLETWYERLGGNFQTFICNSVASRLLDDAFMARLETWYERLGDKFQTFMCNSVASRLLDDAFMAPLETWYERLGANFQAFICGSVASRLLDDAFMARLDTWYERLGDKFQTFICGSVASRLLDDAFMARLETWYERLGGKFQTFMCNGVASRLLDDAFMARLETWYERLGAKFQTFICGSVASRLLDDAFMARLETWYKRLGDKFQTFICGSVASRLLDDAFMARLETWYERLGCKFQTFVCNGVASRLLDDAFMARLETWYERLGKDDFVTFMSGSTAKAIEDDAVNQRILEWHELLGEYLCTFMCNGVASRLTDPRFLAVAARWIDRLGREHFCKIFGRNSFVVRVVEQPAFEAKVLGHFIRLSSNAKALKSFLKKHEGRKLDSI</sequence>
<proteinExistence type="predicted"/>
<evidence type="ECO:0000259" key="1">
    <source>
        <dbReference type="PROSITE" id="PS51360"/>
    </source>
</evidence>
<protein>
    <recommendedName>
        <fullName evidence="1">Plus3 domain-containing protein</fullName>
    </recommendedName>
</protein>
<dbReference type="GO" id="GO:0003677">
    <property type="term" value="F:DNA binding"/>
    <property type="evidence" value="ECO:0007669"/>
    <property type="project" value="InterPro"/>
</dbReference>
<reference evidence="2" key="1">
    <citation type="submission" date="2021-02" db="EMBL/GenBank/DDBJ databases">
        <title>First Annotated Genome of the Yellow-green Alga Tribonema minus.</title>
        <authorList>
            <person name="Mahan K.M."/>
        </authorList>
    </citation>
    <scope>NUCLEOTIDE SEQUENCE</scope>
    <source>
        <strain evidence="2">UTEX B ZZ1240</strain>
    </source>
</reference>
<accession>A0A835Z2I7</accession>
<dbReference type="Proteomes" id="UP000664859">
    <property type="component" value="Unassembled WGS sequence"/>
</dbReference>
<keyword evidence="3" id="KW-1185">Reference proteome</keyword>
<comment type="caution">
    <text evidence="2">The sequence shown here is derived from an EMBL/GenBank/DDBJ whole genome shotgun (WGS) entry which is preliminary data.</text>
</comment>
<dbReference type="AlphaFoldDB" id="A0A835Z2I7"/>
<gene>
    <name evidence="2" type="ORF">JKP88DRAFT_240949</name>
</gene>
<evidence type="ECO:0000313" key="2">
    <source>
        <dbReference type="EMBL" id="KAG5186347.1"/>
    </source>
</evidence>
<dbReference type="OrthoDB" id="10600377at2759"/>
<organism evidence="2 3">
    <name type="scientific">Tribonema minus</name>
    <dbReference type="NCBI Taxonomy" id="303371"/>
    <lineage>
        <taxon>Eukaryota</taxon>
        <taxon>Sar</taxon>
        <taxon>Stramenopiles</taxon>
        <taxon>Ochrophyta</taxon>
        <taxon>PX clade</taxon>
        <taxon>Xanthophyceae</taxon>
        <taxon>Tribonematales</taxon>
        <taxon>Tribonemataceae</taxon>
        <taxon>Tribonema</taxon>
    </lineage>
</organism>
<dbReference type="InterPro" id="IPR004343">
    <property type="entry name" value="Plus-3_dom"/>
</dbReference>
<name>A0A835Z2I7_9STRA</name>
<dbReference type="PROSITE" id="PS51360">
    <property type="entry name" value="PLUS3"/>
    <property type="match status" value="1"/>
</dbReference>
<feature type="domain" description="Plus3" evidence="1">
    <location>
        <begin position="715"/>
        <end position="773"/>
    </location>
</feature>